<name>A0A843YWD9_9BURK</name>
<evidence type="ECO:0000256" key="5">
    <source>
        <dbReference type="ARBA" id="ARBA00023136"/>
    </source>
</evidence>
<keyword evidence="7" id="KW-0997">Cell inner membrane</keyword>
<keyword evidence="2 7" id="KW-0132">Cell division</keyword>
<gene>
    <name evidence="7 8" type="primary">ftsB</name>
    <name evidence="8" type="ORF">GEV47_15095</name>
</gene>
<dbReference type="AlphaFoldDB" id="A0A843YWD9"/>
<keyword evidence="3 7" id="KW-0812">Transmembrane</keyword>
<dbReference type="GO" id="GO:0032153">
    <property type="term" value="C:cell division site"/>
    <property type="evidence" value="ECO:0007669"/>
    <property type="project" value="UniProtKB-UniRule"/>
</dbReference>
<organism evidence="8 9">
    <name type="scientific">Glaciimonas soli</name>
    <dbReference type="NCBI Taxonomy" id="2590999"/>
    <lineage>
        <taxon>Bacteria</taxon>
        <taxon>Pseudomonadati</taxon>
        <taxon>Pseudomonadota</taxon>
        <taxon>Betaproteobacteria</taxon>
        <taxon>Burkholderiales</taxon>
        <taxon>Oxalobacteraceae</taxon>
        <taxon>Glaciimonas</taxon>
    </lineage>
</organism>
<dbReference type="Pfam" id="PF04977">
    <property type="entry name" value="DivIC"/>
    <property type="match status" value="1"/>
</dbReference>
<keyword evidence="1 7" id="KW-1003">Cell membrane</keyword>
<comment type="subcellular location">
    <subcellularLocation>
        <location evidence="7">Cell inner membrane</location>
        <topology evidence="7">Single-pass type II membrane protein</topology>
    </subcellularLocation>
    <text evidence="7">Localizes to the division septum.</text>
</comment>
<dbReference type="PANTHER" id="PTHR37485">
    <property type="entry name" value="CELL DIVISION PROTEIN FTSB"/>
    <property type="match status" value="1"/>
</dbReference>
<evidence type="ECO:0000256" key="4">
    <source>
        <dbReference type="ARBA" id="ARBA00022989"/>
    </source>
</evidence>
<feature type="topological domain" description="Periplasmic" evidence="7">
    <location>
        <begin position="22"/>
        <end position="149"/>
    </location>
</feature>
<keyword evidence="6 7" id="KW-0131">Cell cycle</keyword>
<proteinExistence type="inferred from homology"/>
<comment type="subunit">
    <text evidence="7">Part of a complex composed of FtsB, FtsL and FtsQ.</text>
</comment>
<evidence type="ECO:0000256" key="7">
    <source>
        <dbReference type="HAMAP-Rule" id="MF_00599"/>
    </source>
</evidence>
<comment type="function">
    <text evidence="7">Essential cell division protein. May link together the upstream cell division proteins, which are predominantly cytoplasmic, with the downstream cell division proteins, which are predominantly periplasmic.</text>
</comment>
<evidence type="ECO:0000256" key="2">
    <source>
        <dbReference type="ARBA" id="ARBA00022618"/>
    </source>
</evidence>
<keyword evidence="9" id="KW-1185">Reference proteome</keyword>
<dbReference type="Proteomes" id="UP000451565">
    <property type="component" value="Unassembled WGS sequence"/>
</dbReference>
<keyword evidence="5 7" id="KW-0472">Membrane</keyword>
<dbReference type="GO" id="GO:0043093">
    <property type="term" value="P:FtsZ-dependent cytokinesis"/>
    <property type="evidence" value="ECO:0007669"/>
    <property type="project" value="UniProtKB-UniRule"/>
</dbReference>
<dbReference type="PANTHER" id="PTHR37485:SF1">
    <property type="entry name" value="CELL DIVISION PROTEIN FTSB"/>
    <property type="match status" value="1"/>
</dbReference>
<dbReference type="RefSeq" id="WP_153235571.1">
    <property type="nucleotide sequence ID" value="NZ_WINI01000007.1"/>
</dbReference>
<dbReference type="HAMAP" id="MF_00599">
    <property type="entry name" value="FtsB"/>
    <property type="match status" value="1"/>
</dbReference>
<accession>A0A843YWD9</accession>
<sequence length="149" mass="16262">MRLIAICLAALLILIQYPLWLGKGGWLKVADMTQQVHAAHEKNDELALRNAKLNSEVQDLKNGTGAIEERARSELGMIKKDEIFVQLLDPNNVETVSAADKQEAQQLLDKVDAAVAPKPVAKQDGKVANKAGVKNVTKPIQASEIMVKD</sequence>
<dbReference type="NCBIfam" id="NF002058">
    <property type="entry name" value="PRK00888.1"/>
    <property type="match status" value="1"/>
</dbReference>
<dbReference type="InterPro" id="IPR023081">
    <property type="entry name" value="Cell_div_FtsB"/>
</dbReference>
<evidence type="ECO:0000313" key="9">
    <source>
        <dbReference type="Proteomes" id="UP000451565"/>
    </source>
</evidence>
<evidence type="ECO:0000313" key="8">
    <source>
        <dbReference type="EMBL" id="MQR02003.1"/>
    </source>
</evidence>
<dbReference type="OrthoDB" id="7061211at2"/>
<evidence type="ECO:0000256" key="1">
    <source>
        <dbReference type="ARBA" id="ARBA00022475"/>
    </source>
</evidence>
<reference evidence="8 9" key="1">
    <citation type="submission" date="2019-10" db="EMBL/GenBank/DDBJ databases">
        <title>Glaciimonas soli sp. nov., a psychrophilic bacterium isolated from the forest soil of a high elevation mountain in Taiwan.</title>
        <authorList>
            <person name="Wang L.-T."/>
            <person name="Shieh W.Y."/>
        </authorList>
    </citation>
    <scope>NUCLEOTIDE SEQUENCE [LARGE SCALE GENOMIC DNA]</scope>
    <source>
        <strain evidence="8 9">GS1</strain>
    </source>
</reference>
<dbReference type="GO" id="GO:0030428">
    <property type="term" value="C:cell septum"/>
    <property type="evidence" value="ECO:0007669"/>
    <property type="project" value="TreeGrafter"/>
</dbReference>
<comment type="similarity">
    <text evidence="7">Belongs to the FtsB family.</text>
</comment>
<evidence type="ECO:0000256" key="6">
    <source>
        <dbReference type="ARBA" id="ARBA00023306"/>
    </source>
</evidence>
<feature type="coiled-coil region" evidence="7">
    <location>
        <begin position="36"/>
        <end position="63"/>
    </location>
</feature>
<keyword evidence="7" id="KW-0175">Coiled coil</keyword>
<keyword evidence="4 7" id="KW-1133">Transmembrane helix</keyword>
<dbReference type="InterPro" id="IPR007060">
    <property type="entry name" value="FtsL/DivIC"/>
</dbReference>
<dbReference type="GO" id="GO:0005886">
    <property type="term" value="C:plasma membrane"/>
    <property type="evidence" value="ECO:0007669"/>
    <property type="project" value="UniProtKB-SubCell"/>
</dbReference>
<evidence type="ECO:0000256" key="3">
    <source>
        <dbReference type="ARBA" id="ARBA00022692"/>
    </source>
</evidence>
<protein>
    <recommendedName>
        <fullName evidence="7">Cell division protein FtsB</fullName>
    </recommendedName>
</protein>
<comment type="caution">
    <text evidence="8">The sequence shown here is derived from an EMBL/GenBank/DDBJ whole genome shotgun (WGS) entry which is preliminary data.</text>
</comment>
<dbReference type="EMBL" id="WINI01000007">
    <property type="protein sequence ID" value="MQR02003.1"/>
    <property type="molecule type" value="Genomic_DNA"/>
</dbReference>
<feature type="topological domain" description="Cytoplasmic" evidence="7">
    <location>
        <begin position="1"/>
        <end position="3"/>
    </location>
</feature>